<evidence type="ECO:0000256" key="1">
    <source>
        <dbReference type="ARBA" id="ARBA00022527"/>
    </source>
</evidence>
<accession>A0AAD3STH3</accession>
<keyword evidence="1" id="KW-0723">Serine/threonine-protein kinase</keyword>
<dbReference type="PROSITE" id="PS00108">
    <property type="entry name" value="PROTEIN_KINASE_ST"/>
    <property type="match status" value="1"/>
</dbReference>
<evidence type="ECO:0000313" key="10">
    <source>
        <dbReference type="Proteomes" id="UP001279734"/>
    </source>
</evidence>
<feature type="compositionally biased region" description="Low complexity" evidence="7">
    <location>
        <begin position="190"/>
        <end position="200"/>
    </location>
</feature>
<evidence type="ECO:0000313" key="9">
    <source>
        <dbReference type="EMBL" id="GMH16629.1"/>
    </source>
</evidence>
<dbReference type="Proteomes" id="UP001279734">
    <property type="component" value="Unassembled WGS sequence"/>
</dbReference>
<dbReference type="CDD" id="cd14066">
    <property type="entry name" value="STKc_IRAK"/>
    <property type="match status" value="1"/>
</dbReference>
<reference evidence="9" key="1">
    <citation type="submission" date="2023-05" db="EMBL/GenBank/DDBJ databases">
        <title>Nepenthes gracilis genome sequencing.</title>
        <authorList>
            <person name="Fukushima K."/>
        </authorList>
    </citation>
    <scope>NUCLEOTIDE SEQUENCE</scope>
    <source>
        <strain evidence="9">SING2019-196</strain>
    </source>
</reference>
<sequence>MVASAAAAPATILIGIPLNDAEDAEALLSWAVSILARPSDTVAAIHILVGEEPKKLDLKTREQNRFRQAKAFVILMAGNFAKACLSKQVVGKGLISEAKRISASFLLLGGSKSQPRMSTSSEAAKYCFKHAPKGCSVISIGESAWWPKPHLNEDFSEFEIVSSALKRSGSAADREKDSPRTVLHGTDYDSLSFGGSSSSASPPPAHKPKMSPLKRVSSIFRLALAFDLNARRRDEARSQKERRPSLRCFSYHEISQATNAFHPDNLVGKGGYSEVYRGDLADGSTVAVKRLAKGNASPKKEKEFLEELGIIGQVSHPNTVTLTGYCIYSGLYLIFTFSPNGDLENALHSDKGKLLEWTERYNIAIGVAKGLHYLHKCCKHRIIHRDIKASNVLLGPNFEPQITDFGLAKWIPSKTTHHAVVPVEGTFGYLAPEYFMDGIVDEKTDIFSFGVLLLEILTGRRPVDNSRQNLLLWAMPHLESGEMSELVDPKLRGIYDVDQMHTLLLTASYCVRQSPSWRPSMTEVLELLTSGPNSEVHRSWRLPDISYDQAEDYSMASGYEAPKSNDLEDNLW</sequence>
<evidence type="ECO:0000256" key="5">
    <source>
        <dbReference type="ARBA" id="ARBA00022840"/>
    </source>
</evidence>
<dbReference type="InterPro" id="IPR008271">
    <property type="entry name" value="Ser/Thr_kinase_AS"/>
</dbReference>
<dbReference type="Gene3D" id="3.30.200.20">
    <property type="entry name" value="Phosphorylase Kinase, domain 1"/>
    <property type="match status" value="1"/>
</dbReference>
<feature type="domain" description="Protein kinase" evidence="8">
    <location>
        <begin position="261"/>
        <end position="540"/>
    </location>
</feature>
<dbReference type="SUPFAM" id="SSF56112">
    <property type="entry name" value="Protein kinase-like (PK-like)"/>
    <property type="match status" value="1"/>
</dbReference>
<dbReference type="FunFam" id="1.10.510.10:FF:000412">
    <property type="entry name" value="Probable receptor-like serine/threonine-protein kinase At5g57670"/>
    <property type="match status" value="1"/>
</dbReference>
<evidence type="ECO:0000256" key="7">
    <source>
        <dbReference type="SAM" id="MobiDB-lite"/>
    </source>
</evidence>
<keyword evidence="3 6" id="KW-0547">Nucleotide-binding</keyword>
<name>A0AAD3STH3_NEPGR</name>
<proteinExistence type="predicted"/>
<evidence type="ECO:0000256" key="3">
    <source>
        <dbReference type="ARBA" id="ARBA00022741"/>
    </source>
</evidence>
<organism evidence="9 10">
    <name type="scientific">Nepenthes gracilis</name>
    <name type="common">Slender pitcher plant</name>
    <dbReference type="NCBI Taxonomy" id="150966"/>
    <lineage>
        <taxon>Eukaryota</taxon>
        <taxon>Viridiplantae</taxon>
        <taxon>Streptophyta</taxon>
        <taxon>Embryophyta</taxon>
        <taxon>Tracheophyta</taxon>
        <taxon>Spermatophyta</taxon>
        <taxon>Magnoliopsida</taxon>
        <taxon>eudicotyledons</taxon>
        <taxon>Gunneridae</taxon>
        <taxon>Pentapetalae</taxon>
        <taxon>Caryophyllales</taxon>
        <taxon>Nepenthaceae</taxon>
        <taxon>Nepenthes</taxon>
    </lineage>
</organism>
<dbReference type="InterPro" id="IPR017441">
    <property type="entry name" value="Protein_kinase_ATP_BS"/>
</dbReference>
<dbReference type="PANTHER" id="PTHR47987:SF3">
    <property type="entry name" value="OS08G0249100 PROTEIN"/>
    <property type="match status" value="1"/>
</dbReference>
<dbReference type="EMBL" id="BSYO01000016">
    <property type="protein sequence ID" value="GMH16629.1"/>
    <property type="molecule type" value="Genomic_DNA"/>
</dbReference>
<evidence type="ECO:0000256" key="4">
    <source>
        <dbReference type="ARBA" id="ARBA00022777"/>
    </source>
</evidence>
<dbReference type="InterPro" id="IPR000719">
    <property type="entry name" value="Prot_kinase_dom"/>
</dbReference>
<dbReference type="PANTHER" id="PTHR47987">
    <property type="entry name" value="OS08G0249100 PROTEIN"/>
    <property type="match status" value="1"/>
</dbReference>
<dbReference type="InterPro" id="IPR011009">
    <property type="entry name" value="Kinase-like_dom_sf"/>
</dbReference>
<keyword evidence="5 6" id="KW-0067">ATP-binding</keyword>
<dbReference type="Gene3D" id="1.10.510.10">
    <property type="entry name" value="Transferase(Phosphotransferase) domain 1"/>
    <property type="match status" value="1"/>
</dbReference>
<dbReference type="GO" id="GO:0004672">
    <property type="term" value="F:protein kinase activity"/>
    <property type="evidence" value="ECO:0007669"/>
    <property type="project" value="InterPro"/>
</dbReference>
<evidence type="ECO:0000256" key="2">
    <source>
        <dbReference type="ARBA" id="ARBA00022679"/>
    </source>
</evidence>
<dbReference type="InterPro" id="IPR001245">
    <property type="entry name" value="Ser-Thr/Tyr_kinase_cat_dom"/>
</dbReference>
<gene>
    <name evidence="9" type="ORF">Nepgr_018470</name>
</gene>
<dbReference type="PROSITE" id="PS50011">
    <property type="entry name" value="PROTEIN_KINASE_DOM"/>
    <property type="match status" value="1"/>
</dbReference>
<dbReference type="Pfam" id="PF07714">
    <property type="entry name" value="PK_Tyr_Ser-Thr"/>
    <property type="match status" value="1"/>
</dbReference>
<keyword evidence="10" id="KW-1185">Reference proteome</keyword>
<evidence type="ECO:0000256" key="6">
    <source>
        <dbReference type="PROSITE-ProRule" id="PRU10141"/>
    </source>
</evidence>
<protein>
    <recommendedName>
        <fullName evidence="8">Protein kinase domain-containing protein</fullName>
    </recommendedName>
</protein>
<dbReference type="InterPro" id="IPR046958">
    <property type="entry name" value="RBK1/2/STUNTED"/>
</dbReference>
<dbReference type="GO" id="GO:0005524">
    <property type="term" value="F:ATP binding"/>
    <property type="evidence" value="ECO:0007669"/>
    <property type="project" value="UniProtKB-UniRule"/>
</dbReference>
<keyword evidence="2" id="KW-0808">Transferase</keyword>
<comment type="caution">
    <text evidence="9">The sequence shown here is derived from an EMBL/GenBank/DDBJ whole genome shotgun (WGS) entry which is preliminary data.</text>
</comment>
<feature type="binding site" evidence="6">
    <location>
        <position position="300"/>
    </location>
    <ligand>
        <name>ATP</name>
        <dbReference type="ChEBI" id="CHEBI:30616"/>
    </ligand>
</feature>
<dbReference type="PROSITE" id="PS00107">
    <property type="entry name" value="PROTEIN_KINASE_ATP"/>
    <property type="match status" value="1"/>
</dbReference>
<evidence type="ECO:0000259" key="8">
    <source>
        <dbReference type="PROSITE" id="PS50011"/>
    </source>
</evidence>
<feature type="region of interest" description="Disordered" evidence="7">
    <location>
        <begin position="169"/>
        <end position="212"/>
    </location>
</feature>
<dbReference type="AlphaFoldDB" id="A0AAD3STH3"/>
<dbReference type="SMART" id="SM00220">
    <property type="entry name" value="S_TKc"/>
    <property type="match status" value="1"/>
</dbReference>
<keyword evidence="4" id="KW-0418">Kinase</keyword>